<dbReference type="InterPro" id="IPR056367">
    <property type="entry name" value="ASKHA_NBD_ParM_R1-like"/>
</dbReference>
<dbReference type="HOGENOM" id="CLU_074773_0_1_6"/>
<evidence type="ECO:0000313" key="3">
    <source>
        <dbReference type="EMBL" id="ABM05244.1"/>
    </source>
</evidence>
<gene>
    <name evidence="3" type="ordered locus">Ping_3561</name>
</gene>
<dbReference type="STRING" id="357804.Ping_3561"/>
<evidence type="ECO:0000259" key="2">
    <source>
        <dbReference type="Pfam" id="PF21523"/>
    </source>
</evidence>
<proteinExistence type="predicted"/>
<feature type="domain" description="Plasmid segregation protein ParM C-terminal" evidence="2">
    <location>
        <begin position="165"/>
        <end position="319"/>
    </location>
</feature>
<accession>A1T0H9</accession>
<reference evidence="3 4" key="1">
    <citation type="submission" date="2007-01" db="EMBL/GenBank/DDBJ databases">
        <title>Complete sequence of Psychromonas ingrahamii 37.</title>
        <authorList>
            <consortium name="US DOE Joint Genome Institute"/>
            <person name="Copeland A."/>
            <person name="Lucas S."/>
            <person name="Lapidus A."/>
            <person name="Barry K."/>
            <person name="Detter J.C."/>
            <person name="Glavina del Rio T."/>
            <person name="Hammon N."/>
            <person name="Israni S."/>
            <person name="Dalin E."/>
            <person name="Tice H."/>
            <person name="Pitluck S."/>
            <person name="Thompson L.S."/>
            <person name="Brettin T."/>
            <person name="Bruce D."/>
            <person name="Han C."/>
            <person name="Tapia R."/>
            <person name="Schmutz J."/>
            <person name="Larimer F."/>
            <person name="Land M."/>
            <person name="Hauser L."/>
            <person name="Kyrpides N."/>
            <person name="Ivanova N."/>
            <person name="Staley J."/>
            <person name="Richardson P."/>
        </authorList>
    </citation>
    <scope>NUCLEOTIDE SEQUENCE [LARGE SCALE GENOMIC DNA]</scope>
    <source>
        <strain evidence="3 4">37</strain>
    </source>
</reference>
<dbReference type="OrthoDB" id="5857832at2"/>
<keyword evidence="4" id="KW-1185">Reference proteome</keyword>
<dbReference type="KEGG" id="pin:Ping_3561"/>
<dbReference type="Pfam" id="PF06406">
    <property type="entry name" value="StbA_N"/>
    <property type="match status" value="1"/>
</dbReference>
<evidence type="ECO:0000313" key="4">
    <source>
        <dbReference type="Proteomes" id="UP000000639"/>
    </source>
</evidence>
<dbReference type="Proteomes" id="UP000000639">
    <property type="component" value="Chromosome"/>
</dbReference>
<dbReference type="RefSeq" id="WP_011771792.1">
    <property type="nucleotide sequence ID" value="NC_008709.1"/>
</dbReference>
<sequence length="335" mass="36786">MLTISVDDGSTNVKISWFDGTKIETIISPNSFRKGWKSAALRADKVISNYLVGETKYTYDITSDKALETTHIDYQYSDLNLLSVHHALLKTGLKPQKIKIVATLPITAYYNADDCQKNEGNIQRKKDNLMRTLVLNKGKVFNIAAVEVMPESVPAVLSTLLESNVNEFSRSLVIDIGGTTVDSAVIVGQFDEISSVYGNTEIGVGLVTNTARQALANADSDASYLVANELIKNRHDSEFVKEVINDLSQVDVVLKKIEDRINELGQTVAEEMKKFCKNPNRVYIVGGGAPLVYDAVKAAYSVLGDRVIILENAQIALAKENMLYALSDGEEESVV</sequence>
<protein>
    <submittedName>
        <fullName evidence="3">Plasmid segregation actin-type ATPase ParM</fullName>
    </submittedName>
</protein>
<feature type="domain" description="Plasmid segregation protein ParM/StbA N-terminal" evidence="1">
    <location>
        <begin position="2"/>
        <end position="159"/>
    </location>
</feature>
<organism evidence="3 4">
    <name type="scientific">Psychromonas ingrahamii (strain DSM 17664 / CCUG 51855 / 37)</name>
    <dbReference type="NCBI Taxonomy" id="357804"/>
    <lineage>
        <taxon>Bacteria</taxon>
        <taxon>Pseudomonadati</taxon>
        <taxon>Pseudomonadota</taxon>
        <taxon>Gammaproteobacteria</taxon>
        <taxon>Alteromonadales</taxon>
        <taxon>Psychromonadaceae</taxon>
        <taxon>Psychromonas</taxon>
    </lineage>
</organism>
<dbReference type="Gene3D" id="3.30.420.40">
    <property type="match status" value="2"/>
</dbReference>
<name>A1T0H9_PSYIN</name>
<dbReference type="InterPro" id="IPR048345">
    <property type="entry name" value="ParM_C"/>
</dbReference>
<evidence type="ECO:0000259" key="1">
    <source>
        <dbReference type="Pfam" id="PF06406"/>
    </source>
</evidence>
<dbReference type="AlphaFoldDB" id="A1T0H9"/>
<dbReference type="CDD" id="cd24022">
    <property type="entry name" value="ASKHA_NBD_ParM_R1-like"/>
    <property type="match status" value="1"/>
</dbReference>
<dbReference type="InterPro" id="IPR043129">
    <property type="entry name" value="ATPase_NBD"/>
</dbReference>
<dbReference type="eggNOG" id="COG0443">
    <property type="taxonomic scope" value="Bacteria"/>
</dbReference>
<dbReference type="EMBL" id="CP000510">
    <property type="protein sequence ID" value="ABM05244.1"/>
    <property type="molecule type" value="Genomic_DNA"/>
</dbReference>
<dbReference type="SUPFAM" id="SSF53067">
    <property type="entry name" value="Actin-like ATPase domain"/>
    <property type="match status" value="2"/>
</dbReference>
<dbReference type="Pfam" id="PF21523">
    <property type="entry name" value="ParM_N"/>
    <property type="match status" value="1"/>
</dbReference>
<dbReference type="InterPro" id="IPR009440">
    <property type="entry name" value="ParM/StbA_N"/>
</dbReference>